<reference evidence="3 4" key="1">
    <citation type="submission" date="2020-05" db="EMBL/GenBank/DDBJ databases">
        <title>Complete genome sequence of Gemmatimonas greenlandica TET16.</title>
        <authorList>
            <person name="Zeng Y."/>
        </authorList>
    </citation>
    <scope>NUCLEOTIDE SEQUENCE [LARGE SCALE GENOMIC DNA]</scope>
    <source>
        <strain evidence="3 4">TET16</strain>
    </source>
</reference>
<dbReference type="PANTHER" id="PTHR42856">
    <property type="entry name" value="ACYL-COENZYME A THIOESTERASE PAAI"/>
    <property type="match status" value="1"/>
</dbReference>
<dbReference type="InterPro" id="IPR029069">
    <property type="entry name" value="HotDog_dom_sf"/>
</dbReference>
<dbReference type="Pfam" id="PF03061">
    <property type="entry name" value="4HBT"/>
    <property type="match status" value="1"/>
</dbReference>
<feature type="domain" description="Thioesterase" evidence="2">
    <location>
        <begin position="49"/>
        <end position="122"/>
    </location>
</feature>
<dbReference type="AlphaFoldDB" id="A0A6M4IP55"/>
<evidence type="ECO:0000313" key="3">
    <source>
        <dbReference type="EMBL" id="QJR35718.1"/>
    </source>
</evidence>
<gene>
    <name evidence="3" type="primary">paaI</name>
    <name evidence="3" type="ORF">HKW67_09440</name>
</gene>
<dbReference type="NCBIfam" id="TIGR00369">
    <property type="entry name" value="unchar_dom_1"/>
    <property type="match status" value="1"/>
</dbReference>
<dbReference type="InterPro" id="IPR006683">
    <property type="entry name" value="Thioestr_dom"/>
</dbReference>
<dbReference type="NCBIfam" id="TIGR02286">
    <property type="entry name" value="PaaD"/>
    <property type="match status" value="1"/>
</dbReference>
<dbReference type="InterPro" id="IPR052723">
    <property type="entry name" value="Acyl-CoA_thioesterase_PaaI"/>
</dbReference>
<dbReference type="CDD" id="cd03443">
    <property type="entry name" value="PaaI_thioesterase"/>
    <property type="match status" value="1"/>
</dbReference>
<evidence type="ECO:0000259" key="2">
    <source>
        <dbReference type="Pfam" id="PF03061"/>
    </source>
</evidence>
<keyword evidence="1" id="KW-0378">Hydrolase</keyword>
<dbReference type="InterPro" id="IPR003736">
    <property type="entry name" value="PAAI_dom"/>
</dbReference>
<sequence>MTTPSAVDVVNTLMARDLYSQWLGIEVLEAAVGKSVLRMTIRDEMVNGFGTSHGGIMFSLADSALAFATNACGLLSVAVDCSISFPVAVRPGDVLTATAVEQSTTKRLAFCDVSVRNQADEVVGHFRGTVYRTATPHQL</sequence>
<evidence type="ECO:0000256" key="1">
    <source>
        <dbReference type="ARBA" id="ARBA00022801"/>
    </source>
</evidence>
<dbReference type="GO" id="GO:0016289">
    <property type="term" value="F:acyl-CoA hydrolase activity"/>
    <property type="evidence" value="ECO:0007669"/>
    <property type="project" value="UniProtKB-ARBA"/>
</dbReference>
<organism evidence="3 4">
    <name type="scientific">Gemmatimonas groenlandica</name>
    <dbReference type="NCBI Taxonomy" id="2732249"/>
    <lineage>
        <taxon>Bacteria</taxon>
        <taxon>Pseudomonadati</taxon>
        <taxon>Gemmatimonadota</taxon>
        <taxon>Gemmatimonadia</taxon>
        <taxon>Gemmatimonadales</taxon>
        <taxon>Gemmatimonadaceae</taxon>
        <taxon>Gemmatimonas</taxon>
    </lineage>
</organism>
<accession>A0A6M4IP55</accession>
<dbReference type="PANTHER" id="PTHR42856:SF1">
    <property type="entry name" value="ACYL-COENZYME A THIOESTERASE PAAI"/>
    <property type="match status" value="1"/>
</dbReference>
<dbReference type="EMBL" id="CP053085">
    <property type="protein sequence ID" value="QJR35718.1"/>
    <property type="molecule type" value="Genomic_DNA"/>
</dbReference>
<proteinExistence type="predicted"/>
<dbReference type="Gene3D" id="3.10.129.10">
    <property type="entry name" value="Hotdog Thioesterase"/>
    <property type="match status" value="1"/>
</dbReference>
<dbReference type="Proteomes" id="UP000500938">
    <property type="component" value="Chromosome"/>
</dbReference>
<evidence type="ECO:0000313" key="4">
    <source>
        <dbReference type="Proteomes" id="UP000500938"/>
    </source>
</evidence>
<name>A0A6M4IP55_9BACT</name>
<dbReference type="SUPFAM" id="SSF54637">
    <property type="entry name" value="Thioesterase/thiol ester dehydrase-isomerase"/>
    <property type="match status" value="1"/>
</dbReference>
<protein>
    <submittedName>
        <fullName evidence="3">Hydroxyphenylacetyl-CoA thioesterase PaaI</fullName>
    </submittedName>
</protein>
<keyword evidence="4" id="KW-1185">Reference proteome</keyword>
<dbReference type="InterPro" id="IPR011973">
    <property type="entry name" value="PaaD"/>
</dbReference>
<dbReference type="RefSeq" id="WP_171225149.1">
    <property type="nucleotide sequence ID" value="NZ_CP053085.1"/>
</dbReference>
<dbReference type="KEGG" id="ggr:HKW67_09440"/>